<sequence>MQPPQPWTEPKPVDEEQRLAWLEREIVDAYGREKCFRTVWFLNSFPSGASFDSPGPIPAGTVIRHLDKREGFDVETVVRGEGTWGDLWDACDQVLAEAIGLGRGGGSS</sequence>
<reference evidence="1 2" key="1">
    <citation type="journal article" date="2018" name="PLoS ONE">
        <title>The draft genome of Kipferlia bialata reveals reductive genome evolution in fornicate parasites.</title>
        <authorList>
            <person name="Tanifuji G."/>
            <person name="Takabayashi S."/>
            <person name="Kume K."/>
            <person name="Takagi M."/>
            <person name="Nakayama T."/>
            <person name="Kamikawa R."/>
            <person name="Inagaki Y."/>
            <person name="Hashimoto T."/>
        </authorList>
    </citation>
    <scope>NUCLEOTIDE SEQUENCE [LARGE SCALE GENOMIC DNA]</scope>
    <source>
        <strain evidence="1">NY0173</strain>
    </source>
</reference>
<evidence type="ECO:0000313" key="2">
    <source>
        <dbReference type="Proteomes" id="UP000265618"/>
    </source>
</evidence>
<name>A0A391NLI7_9EUKA</name>
<protein>
    <submittedName>
        <fullName evidence="1">Uncharacterized protein</fullName>
    </submittedName>
</protein>
<dbReference type="AlphaFoldDB" id="A0A391NLI7"/>
<dbReference type="EMBL" id="BDIP01001105">
    <property type="protein sequence ID" value="GCA62655.1"/>
    <property type="molecule type" value="Genomic_DNA"/>
</dbReference>
<accession>A0A391NLI7</accession>
<gene>
    <name evidence="1" type="ORF">KIPB_004936</name>
</gene>
<organism evidence="1 2">
    <name type="scientific">Kipferlia bialata</name>
    <dbReference type="NCBI Taxonomy" id="797122"/>
    <lineage>
        <taxon>Eukaryota</taxon>
        <taxon>Metamonada</taxon>
        <taxon>Carpediemonas-like organisms</taxon>
        <taxon>Kipferlia</taxon>
    </lineage>
</organism>
<proteinExistence type="predicted"/>
<evidence type="ECO:0000313" key="1">
    <source>
        <dbReference type="EMBL" id="GCA62655.1"/>
    </source>
</evidence>
<comment type="caution">
    <text evidence="1">The sequence shown here is derived from an EMBL/GenBank/DDBJ whole genome shotgun (WGS) entry which is preliminary data.</text>
</comment>
<keyword evidence="2" id="KW-1185">Reference proteome</keyword>
<dbReference type="Proteomes" id="UP000265618">
    <property type="component" value="Unassembled WGS sequence"/>
</dbReference>